<feature type="transmembrane region" description="Helical" evidence="7">
    <location>
        <begin position="203"/>
        <end position="220"/>
    </location>
</feature>
<evidence type="ECO:0000256" key="5">
    <source>
        <dbReference type="ARBA" id="ARBA00023136"/>
    </source>
</evidence>
<dbReference type="Proteomes" id="UP000034854">
    <property type="component" value="Unassembled WGS sequence"/>
</dbReference>
<accession>A0A0G0WN41</accession>
<feature type="region of interest" description="Disordered" evidence="6">
    <location>
        <begin position="342"/>
        <end position="372"/>
    </location>
</feature>
<evidence type="ECO:0000313" key="8">
    <source>
        <dbReference type="EMBL" id="KKR85865.1"/>
    </source>
</evidence>
<evidence type="ECO:0008006" key="10">
    <source>
        <dbReference type="Google" id="ProtNLM"/>
    </source>
</evidence>
<feature type="transmembrane region" description="Helical" evidence="7">
    <location>
        <begin position="295"/>
        <end position="322"/>
    </location>
</feature>
<reference evidence="8 9" key="1">
    <citation type="journal article" date="2015" name="Nature">
        <title>rRNA introns, odd ribosomes, and small enigmatic genomes across a large radiation of phyla.</title>
        <authorList>
            <person name="Brown C.T."/>
            <person name="Hug L.A."/>
            <person name="Thomas B.C."/>
            <person name="Sharon I."/>
            <person name="Castelle C.J."/>
            <person name="Singh A."/>
            <person name="Wilkins M.J."/>
            <person name="Williams K.H."/>
            <person name="Banfield J.F."/>
        </authorList>
    </citation>
    <scope>NUCLEOTIDE SEQUENCE [LARGE SCALE GENOMIC DNA]</scope>
</reference>
<sequence length="372" mass="40574">MTDAKAPIKIEISYKTVIFTVLLLIGIWFLIQIREIIIVVFLALLLLSALLKPVELLTAKKVPRLISVLLVYIFVIGLIFLAVSIIVPPLISQSSDLFSKLPQISSIINEFLIFHDIPVENISEVIARQIQSIAGDIIRLSTRIFSSIFLTLTILVMTFYLLLDWKKFLKFISSPFSPKQENRIINFVENLQGGLGKWVRGQVALSLIVGTLTYIGLRILGIPYALPLALIAGILEIVPIIGPIISAIPAILVGLTVTPAMALAVAALFLIVQQLENNLIVPMVMSKVIGLQPPIIMIALLIGAKIAGVGGAFLAIPSVIVIKIVLREILVEDQDLGRRTTAQPFEKRAGRKVQTAGSRGRSASSDTKVLVS</sequence>
<dbReference type="InterPro" id="IPR002549">
    <property type="entry name" value="AI-2E-like"/>
</dbReference>
<feature type="compositionally biased region" description="Polar residues" evidence="6">
    <location>
        <begin position="355"/>
        <end position="372"/>
    </location>
</feature>
<feature type="transmembrane region" description="Helical" evidence="7">
    <location>
        <begin position="226"/>
        <end position="245"/>
    </location>
</feature>
<protein>
    <recommendedName>
        <fullName evidence="10">AI-2E family transporter</fullName>
    </recommendedName>
</protein>
<comment type="similarity">
    <text evidence="2">Belongs to the autoinducer-2 exporter (AI-2E) (TC 2.A.86) family.</text>
</comment>
<keyword evidence="3 7" id="KW-0812">Transmembrane</keyword>
<feature type="transmembrane region" description="Helical" evidence="7">
    <location>
        <begin position="144"/>
        <end position="163"/>
    </location>
</feature>
<feature type="transmembrane region" description="Helical" evidence="7">
    <location>
        <begin position="36"/>
        <end position="54"/>
    </location>
</feature>
<evidence type="ECO:0000256" key="4">
    <source>
        <dbReference type="ARBA" id="ARBA00022989"/>
    </source>
</evidence>
<comment type="caution">
    <text evidence="8">The sequence shown here is derived from an EMBL/GenBank/DDBJ whole genome shotgun (WGS) entry which is preliminary data.</text>
</comment>
<dbReference type="AlphaFoldDB" id="A0A0G0WN41"/>
<keyword evidence="5 7" id="KW-0472">Membrane</keyword>
<comment type="subcellular location">
    <subcellularLocation>
        <location evidence="1">Membrane</location>
        <topology evidence="1">Multi-pass membrane protein</topology>
    </subcellularLocation>
</comment>
<evidence type="ECO:0000256" key="1">
    <source>
        <dbReference type="ARBA" id="ARBA00004141"/>
    </source>
</evidence>
<dbReference type="EMBL" id="LCAG01000029">
    <property type="protein sequence ID" value="KKR85865.1"/>
    <property type="molecule type" value="Genomic_DNA"/>
</dbReference>
<keyword evidence="4 7" id="KW-1133">Transmembrane helix</keyword>
<organism evidence="8 9">
    <name type="scientific">Candidatus Curtissbacteria bacterium GW2011_GWA1_41_11</name>
    <dbReference type="NCBI Taxonomy" id="1618409"/>
    <lineage>
        <taxon>Bacteria</taxon>
        <taxon>Candidatus Curtissiibacteriota</taxon>
    </lineage>
</organism>
<feature type="transmembrane region" description="Helical" evidence="7">
    <location>
        <begin position="252"/>
        <end position="275"/>
    </location>
</feature>
<feature type="transmembrane region" description="Helical" evidence="7">
    <location>
        <begin position="66"/>
        <end position="91"/>
    </location>
</feature>
<evidence type="ECO:0000313" key="9">
    <source>
        <dbReference type="Proteomes" id="UP000034854"/>
    </source>
</evidence>
<evidence type="ECO:0000256" key="7">
    <source>
        <dbReference type="SAM" id="Phobius"/>
    </source>
</evidence>
<feature type="transmembrane region" description="Helical" evidence="7">
    <location>
        <begin position="12"/>
        <end position="30"/>
    </location>
</feature>
<dbReference type="PANTHER" id="PTHR21716:SF62">
    <property type="entry name" value="TRANSPORT PROTEIN YDBI-RELATED"/>
    <property type="match status" value="1"/>
</dbReference>
<gene>
    <name evidence="8" type="ORF">UU34_C0029G0004</name>
</gene>
<dbReference type="GO" id="GO:0055085">
    <property type="term" value="P:transmembrane transport"/>
    <property type="evidence" value="ECO:0007669"/>
    <property type="project" value="TreeGrafter"/>
</dbReference>
<evidence type="ECO:0000256" key="6">
    <source>
        <dbReference type="SAM" id="MobiDB-lite"/>
    </source>
</evidence>
<proteinExistence type="inferred from homology"/>
<evidence type="ECO:0000256" key="3">
    <source>
        <dbReference type="ARBA" id="ARBA00022692"/>
    </source>
</evidence>
<name>A0A0G0WN41_9BACT</name>
<dbReference type="PANTHER" id="PTHR21716">
    <property type="entry name" value="TRANSMEMBRANE PROTEIN"/>
    <property type="match status" value="1"/>
</dbReference>
<evidence type="ECO:0000256" key="2">
    <source>
        <dbReference type="ARBA" id="ARBA00009773"/>
    </source>
</evidence>
<dbReference type="Pfam" id="PF01594">
    <property type="entry name" value="AI-2E_transport"/>
    <property type="match status" value="1"/>
</dbReference>
<dbReference type="GO" id="GO:0016020">
    <property type="term" value="C:membrane"/>
    <property type="evidence" value="ECO:0007669"/>
    <property type="project" value="UniProtKB-SubCell"/>
</dbReference>